<sequence length="495" mass="55651">MARNYFKKNHMIILNQLTLLTILLVYAFGTAQDYPFSDPTNQGGWILNGDFSDEFEGDALNKTRWHLQGESCLGIPGCREGKWFNGFKGRWPAEFTPNNAWVEGGKLILETRWDPDYPFLDNCDPNPSRDPYCFGKDVNGDPLPITTAAVNSTKEFTYGYMEILCKAADAEITSSFWTIGNGGEIDMFEMFGKYENRKYKEKELKFNLIDWRNGFKPRFDTFISTDWRVADDFHVYGFEWGDTSVKIFIDGQYIAEISARHFNKNNENGKEWFFTTPERLWVDQEVFYWNGLPNEADLPAQFQIEYIRVWQKDSQIEDVTAPVLSNLDTSQAASSGLVSVNVSEQAQLYLVPTGTPSDLDAIKAADTNPLTVTEAKATKSNRGTAGTYILYAIDWAGNISLASEAFTIANDPTASTQSNNLLEFNVYPNPAKDYITVNSEINNTIKIISSLGLEVKTINKASKSQEISVADLTSGLYFVSVSSDNGTGIKKLIIQ</sequence>
<comment type="similarity">
    <text evidence="1">Belongs to the glycosyl hydrolase 16 family.</text>
</comment>
<evidence type="ECO:0000256" key="1">
    <source>
        <dbReference type="ARBA" id="ARBA00006865"/>
    </source>
</evidence>
<dbReference type="PANTHER" id="PTHR10963:SF55">
    <property type="entry name" value="GLYCOSIDE HYDROLASE FAMILY 16 PROTEIN"/>
    <property type="match status" value="1"/>
</dbReference>
<gene>
    <name evidence="4" type="ORF">GCM10007028_00750</name>
</gene>
<reference evidence="4" key="1">
    <citation type="journal article" date="2014" name="Int. J. Syst. Evol. Microbiol.">
        <title>Complete genome sequence of Corynebacterium casei LMG S-19264T (=DSM 44701T), isolated from a smear-ripened cheese.</title>
        <authorList>
            <consortium name="US DOE Joint Genome Institute (JGI-PGF)"/>
            <person name="Walter F."/>
            <person name="Albersmeier A."/>
            <person name="Kalinowski J."/>
            <person name="Ruckert C."/>
        </authorList>
    </citation>
    <scope>NUCLEOTIDE SEQUENCE</scope>
    <source>
        <strain evidence="4">KCTC 12710</strain>
    </source>
</reference>
<evidence type="ECO:0000313" key="5">
    <source>
        <dbReference type="Proteomes" id="UP000636004"/>
    </source>
</evidence>
<dbReference type="AlphaFoldDB" id="A0A918QQY4"/>
<dbReference type="EMBL" id="BMWZ01000001">
    <property type="protein sequence ID" value="GGZ67718.1"/>
    <property type="molecule type" value="Genomic_DNA"/>
</dbReference>
<evidence type="ECO:0000313" key="4">
    <source>
        <dbReference type="EMBL" id="GGZ67718.1"/>
    </source>
</evidence>
<dbReference type="NCBIfam" id="TIGR04183">
    <property type="entry name" value="Por_Secre_tail"/>
    <property type="match status" value="1"/>
</dbReference>
<keyword evidence="5" id="KW-1185">Reference proteome</keyword>
<feature type="domain" description="GH16" evidence="3">
    <location>
        <begin position="34"/>
        <end position="315"/>
    </location>
</feature>
<accession>A0A918QQY4</accession>
<organism evidence="4 5">
    <name type="scientific">Algibacter mikhailovii</name>
    <dbReference type="NCBI Taxonomy" id="425498"/>
    <lineage>
        <taxon>Bacteria</taxon>
        <taxon>Pseudomonadati</taxon>
        <taxon>Bacteroidota</taxon>
        <taxon>Flavobacteriia</taxon>
        <taxon>Flavobacteriales</taxon>
        <taxon>Flavobacteriaceae</taxon>
        <taxon>Algibacter</taxon>
    </lineage>
</organism>
<proteinExistence type="inferred from homology"/>
<dbReference type="GO" id="GO:0005975">
    <property type="term" value="P:carbohydrate metabolic process"/>
    <property type="evidence" value="ECO:0007669"/>
    <property type="project" value="InterPro"/>
</dbReference>
<name>A0A918QQY4_9FLAO</name>
<dbReference type="PANTHER" id="PTHR10963">
    <property type="entry name" value="GLYCOSYL HYDROLASE-RELATED"/>
    <property type="match status" value="1"/>
</dbReference>
<dbReference type="InterPro" id="IPR013320">
    <property type="entry name" value="ConA-like_dom_sf"/>
</dbReference>
<dbReference type="Pfam" id="PF18962">
    <property type="entry name" value="Por_Secre_tail"/>
    <property type="match status" value="1"/>
</dbReference>
<dbReference type="InterPro" id="IPR000757">
    <property type="entry name" value="Beta-glucanase-like"/>
</dbReference>
<protein>
    <recommendedName>
        <fullName evidence="3">GH16 domain-containing protein</fullName>
    </recommendedName>
</protein>
<dbReference type="PROSITE" id="PS51762">
    <property type="entry name" value="GH16_2"/>
    <property type="match status" value="1"/>
</dbReference>
<evidence type="ECO:0000256" key="2">
    <source>
        <dbReference type="ARBA" id="ARBA00022729"/>
    </source>
</evidence>
<dbReference type="SUPFAM" id="SSF49899">
    <property type="entry name" value="Concanavalin A-like lectins/glucanases"/>
    <property type="match status" value="1"/>
</dbReference>
<dbReference type="Gene3D" id="2.60.120.200">
    <property type="match status" value="1"/>
</dbReference>
<comment type="caution">
    <text evidence="4">The sequence shown here is derived from an EMBL/GenBank/DDBJ whole genome shotgun (WGS) entry which is preliminary data.</text>
</comment>
<dbReference type="InterPro" id="IPR050546">
    <property type="entry name" value="Glycosyl_Hydrlase_16"/>
</dbReference>
<keyword evidence="2" id="KW-0732">Signal</keyword>
<dbReference type="GO" id="GO:0004553">
    <property type="term" value="F:hydrolase activity, hydrolyzing O-glycosyl compounds"/>
    <property type="evidence" value="ECO:0007669"/>
    <property type="project" value="InterPro"/>
</dbReference>
<dbReference type="Pfam" id="PF00722">
    <property type="entry name" value="Glyco_hydro_16"/>
    <property type="match status" value="1"/>
</dbReference>
<dbReference type="InterPro" id="IPR026444">
    <property type="entry name" value="Secre_tail"/>
</dbReference>
<dbReference type="Proteomes" id="UP000636004">
    <property type="component" value="Unassembled WGS sequence"/>
</dbReference>
<reference evidence="4" key="2">
    <citation type="submission" date="2020-09" db="EMBL/GenBank/DDBJ databases">
        <authorList>
            <person name="Sun Q."/>
            <person name="Kim S."/>
        </authorList>
    </citation>
    <scope>NUCLEOTIDE SEQUENCE</scope>
    <source>
        <strain evidence="4">KCTC 12710</strain>
    </source>
</reference>
<evidence type="ECO:0000259" key="3">
    <source>
        <dbReference type="PROSITE" id="PS51762"/>
    </source>
</evidence>